<feature type="region of interest" description="Disordered" evidence="1">
    <location>
        <begin position="1"/>
        <end position="27"/>
    </location>
</feature>
<dbReference type="Proteomes" id="UP001162480">
    <property type="component" value="Chromosome 3"/>
</dbReference>
<proteinExistence type="predicted"/>
<evidence type="ECO:0000313" key="3">
    <source>
        <dbReference type="Proteomes" id="UP001162480"/>
    </source>
</evidence>
<accession>A0AA36AQQ6</accession>
<reference evidence="2" key="1">
    <citation type="submission" date="2023-08" db="EMBL/GenBank/DDBJ databases">
        <authorList>
            <person name="Alioto T."/>
            <person name="Alioto T."/>
            <person name="Gomez Garrido J."/>
        </authorList>
    </citation>
    <scope>NUCLEOTIDE SEQUENCE</scope>
</reference>
<sequence length="66" mass="8215">MNMFSDIYEEQLGQRNSEEKEERKRKERLENRTFIPLNSQMRQLKRDLRVTVESLRDKSTYHKRKN</sequence>
<dbReference type="EMBL" id="OX597816">
    <property type="protein sequence ID" value="CAI9719072.1"/>
    <property type="molecule type" value="Genomic_DNA"/>
</dbReference>
<gene>
    <name evidence="2" type="ORF">OCTVUL_1B018583</name>
</gene>
<organism evidence="2 3">
    <name type="scientific">Octopus vulgaris</name>
    <name type="common">Common octopus</name>
    <dbReference type="NCBI Taxonomy" id="6645"/>
    <lineage>
        <taxon>Eukaryota</taxon>
        <taxon>Metazoa</taxon>
        <taxon>Spiralia</taxon>
        <taxon>Lophotrochozoa</taxon>
        <taxon>Mollusca</taxon>
        <taxon>Cephalopoda</taxon>
        <taxon>Coleoidea</taxon>
        <taxon>Octopodiformes</taxon>
        <taxon>Octopoda</taxon>
        <taxon>Incirrata</taxon>
        <taxon>Octopodidae</taxon>
        <taxon>Octopus</taxon>
    </lineage>
</organism>
<evidence type="ECO:0000256" key="1">
    <source>
        <dbReference type="SAM" id="MobiDB-lite"/>
    </source>
</evidence>
<keyword evidence="3" id="KW-1185">Reference proteome</keyword>
<dbReference type="AlphaFoldDB" id="A0AA36AQQ6"/>
<feature type="compositionally biased region" description="Basic and acidic residues" evidence="1">
    <location>
        <begin position="16"/>
        <end position="27"/>
    </location>
</feature>
<protein>
    <submittedName>
        <fullName evidence="2">Uncharacterized protein</fullName>
    </submittedName>
</protein>
<evidence type="ECO:0000313" key="2">
    <source>
        <dbReference type="EMBL" id="CAI9719072.1"/>
    </source>
</evidence>
<name>A0AA36AQQ6_OCTVU</name>